<evidence type="ECO:0000256" key="7">
    <source>
        <dbReference type="SAM" id="Phobius"/>
    </source>
</evidence>
<dbReference type="Gene3D" id="1.20.1250.20">
    <property type="entry name" value="MFS general substrate transporter like domains"/>
    <property type="match status" value="1"/>
</dbReference>
<evidence type="ECO:0000256" key="1">
    <source>
        <dbReference type="ARBA" id="ARBA00004651"/>
    </source>
</evidence>
<proteinExistence type="predicted"/>
<dbReference type="RefSeq" id="WP_231447063.1">
    <property type="nucleotide sequence ID" value="NZ_JAJOMB010000016.1"/>
</dbReference>
<sequence>MSGDDPLRSTAFRWFFAGRTVSLLGSFMSPVAIAFGVLELTDSAAWLSAVTTSVLIPMVATMLLGGGIADRYRRDTILTRASLGSGLAQAGIAVLLFTHQHPALILPLAAVNGVMQGLSTPALRGILANLARGPGLQQASSLLASARNLGRIVGPATAGVLTASVGAGWAVAIDAASFLLAAACFARVALPGLSNRTTTSMADELREGWHYFHSHTWIWAVTLAFAVFNATNRGFWLILGPVIAQDTFGAGGWGLVLSAQGVGALSATVVLVRVPMMRRPMGTALSAMALAALPLILLGAGAGLWALVAASFLAGIAVDFFTVVWETVNNTLIPEHLLSRVGAHDEFWSTMSFPAGQLSAPLLAALFGAPGVALCGGLVAASVMLVTSRVPSLRRIELRP</sequence>
<evidence type="ECO:0000256" key="4">
    <source>
        <dbReference type="ARBA" id="ARBA00022692"/>
    </source>
</evidence>
<evidence type="ECO:0000313" key="8">
    <source>
        <dbReference type="EMBL" id="MCD5314497.1"/>
    </source>
</evidence>
<evidence type="ECO:0000256" key="6">
    <source>
        <dbReference type="ARBA" id="ARBA00023136"/>
    </source>
</evidence>
<feature type="transmembrane region" description="Helical" evidence="7">
    <location>
        <begin position="250"/>
        <end position="272"/>
    </location>
</feature>
<accession>A0A9X1NGD6</accession>
<keyword evidence="2" id="KW-0813">Transport</keyword>
<keyword evidence="5 7" id="KW-1133">Transmembrane helix</keyword>
<evidence type="ECO:0000256" key="3">
    <source>
        <dbReference type="ARBA" id="ARBA00022475"/>
    </source>
</evidence>
<reference evidence="8" key="1">
    <citation type="submission" date="2021-11" db="EMBL/GenBank/DDBJ databases">
        <title>Streptomyces corallinus and Kineosporia corallina sp. nov., two new coral-derived marine actinobacteria.</title>
        <authorList>
            <person name="Buangrab K."/>
            <person name="Sutthacheep M."/>
            <person name="Yeemin T."/>
            <person name="Harunari E."/>
            <person name="Igarashi Y."/>
            <person name="Sripreechasak P."/>
            <person name="Kanchanasin P."/>
            <person name="Tanasupawat S."/>
            <person name="Phongsopitanun W."/>
        </authorList>
    </citation>
    <scope>NUCLEOTIDE SEQUENCE</scope>
    <source>
        <strain evidence="8">JCM 31032</strain>
    </source>
</reference>
<comment type="subcellular location">
    <subcellularLocation>
        <location evidence="1">Cell membrane</location>
        <topology evidence="1">Multi-pass membrane protein</topology>
    </subcellularLocation>
</comment>
<dbReference type="CDD" id="cd06173">
    <property type="entry name" value="MFS_MefA_like"/>
    <property type="match status" value="1"/>
</dbReference>
<gene>
    <name evidence="8" type="ORF">LR394_26670</name>
</gene>
<dbReference type="Proteomes" id="UP001138997">
    <property type="component" value="Unassembled WGS sequence"/>
</dbReference>
<keyword evidence="6 7" id="KW-0472">Membrane</keyword>
<organism evidence="8 9">
    <name type="scientific">Kineosporia babensis</name>
    <dbReference type="NCBI Taxonomy" id="499548"/>
    <lineage>
        <taxon>Bacteria</taxon>
        <taxon>Bacillati</taxon>
        <taxon>Actinomycetota</taxon>
        <taxon>Actinomycetes</taxon>
        <taxon>Kineosporiales</taxon>
        <taxon>Kineosporiaceae</taxon>
        <taxon>Kineosporia</taxon>
    </lineage>
</organism>
<name>A0A9X1NGD6_9ACTN</name>
<dbReference type="PANTHER" id="PTHR23513:SF11">
    <property type="entry name" value="STAPHYLOFERRIN A TRANSPORTER"/>
    <property type="match status" value="1"/>
</dbReference>
<dbReference type="InterPro" id="IPR036259">
    <property type="entry name" value="MFS_trans_sf"/>
</dbReference>
<dbReference type="GO" id="GO:0005886">
    <property type="term" value="C:plasma membrane"/>
    <property type="evidence" value="ECO:0007669"/>
    <property type="project" value="UniProtKB-SubCell"/>
</dbReference>
<evidence type="ECO:0000256" key="2">
    <source>
        <dbReference type="ARBA" id="ARBA00022448"/>
    </source>
</evidence>
<feature type="transmembrane region" description="Helical" evidence="7">
    <location>
        <begin position="284"/>
        <end position="317"/>
    </location>
</feature>
<dbReference type="EMBL" id="JAJOMB010000016">
    <property type="protein sequence ID" value="MCD5314497.1"/>
    <property type="molecule type" value="Genomic_DNA"/>
</dbReference>
<feature type="transmembrane region" description="Helical" evidence="7">
    <location>
        <begin position="211"/>
        <end position="230"/>
    </location>
</feature>
<keyword evidence="9" id="KW-1185">Reference proteome</keyword>
<dbReference type="SUPFAM" id="SSF103473">
    <property type="entry name" value="MFS general substrate transporter"/>
    <property type="match status" value="1"/>
</dbReference>
<feature type="transmembrane region" description="Helical" evidence="7">
    <location>
        <begin position="77"/>
        <end position="98"/>
    </location>
</feature>
<feature type="transmembrane region" description="Helical" evidence="7">
    <location>
        <begin position="44"/>
        <end position="65"/>
    </location>
</feature>
<feature type="transmembrane region" description="Helical" evidence="7">
    <location>
        <begin position="362"/>
        <end position="386"/>
    </location>
</feature>
<dbReference type="Pfam" id="PF05977">
    <property type="entry name" value="MFS_3"/>
    <property type="match status" value="1"/>
</dbReference>
<evidence type="ECO:0000313" key="9">
    <source>
        <dbReference type="Proteomes" id="UP001138997"/>
    </source>
</evidence>
<comment type="caution">
    <text evidence="8">The sequence shown here is derived from an EMBL/GenBank/DDBJ whole genome shotgun (WGS) entry which is preliminary data.</text>
</comment>
<dbReference type="InterPro" id="IPR010290">
    <property type="entry name" value="TM_effector"/>
</dbReference>
<evidence type="ECO:0000256" key="5">
    <source>
        <dbReference type="ARBA" id="ARBA00022989"/>
    </source>
</evidence>
<dbReference type="AlphaFoldDB" id="A0A9X1NGD6"/>
<feature type="transmembrane region" description="Helical" evidence="7">
    <location>
        <begin position="12"/>
        <end position="38"/>
    </location>
</feature>
<protein>
    <submittedName>
        <fullName evidence="8">MFS transporter</fullName>
    </submittedName>
</protein>
<keyword evidence="3" id="KW-1003">Cell membrane</keyword>
<dbReference type="PANTHER" id="PTHR23513">
    <property type="entry name" value="INTEGRAL MEMBRANE EFFLUX PROTEIN-RELATED"/>
    <property type="match status" value="1"/>
</dbReference>
<keyword evidence="4 7" id="KW-0812">Transmembrane</keyword>
<feature type="transmembrane region" description="Helical" evidence="7">
    <location>
        <begin position="169"/>
        <end position="190"/>
    </location>
</feature>